<dbReference type="GO" id="GO:0030077">
    <property type="term" value="C:plasma membrane light-harvesting complex"/>
    <property type="evidence" value="ECO:0007669"/>
    <property type="project" value="InterPro"/>
</dbReference>
<dbReference type="Gene3D" id="3.90.50.10">
    <property type="entry name" value="Photosynthetic Reaction Center, subunit H, domain 2"/>
    <property type="match status" value="2"/>
</dbReference>
<dbReference type="InterPro" id="IPR014747">
    <property type="entry name" value="Bac_photo_RC_H_C"/>
</dbReference>
<dbReference type="InterPro" id="IPR027275">
    <property type="entry name" value="PRC-brl_dom"/>
</dbReference>
<feature type="domain" description="PRC-barrel" evidence="1">
    <location>
        <begin position="139"/>
        <end position="203"/>
    </location>
</feature>
<protein>
    <submittedName>
        <fullName evidence="2">PRC-barrel domain-containing protein</fullName>
    </submittedName>
</protein>
<dbReference type="SUPFAM" id="SSF50346">
    <property type="entry name" value="PRC-barrel domain"/>
    <property type="match status" value="2"/>
</dbReference>
<evidence type="ECO:0000259" key="1">
    <source>
        <dbReference type="Pfam" id="PF05239"/>
    </source>
</evidence>
<sequence>MMQHTVNSLVGFTVGAIDDEIGKVEEFYFDHETWTIRYLVVKTGRWLSGRKVLISPTALKMPDWKNKVFPVNLSKGQIQNSPDVDTEQTISRQQEIELYEHYTWQHYGSRGAGFYGGAGVSEQHTNQQSSDPHLLSTDDVTGYEIHATDGNIGTVEDFIVDERTWSLSFLIVYIGNWFPGKKIILSPKRITEMKLHDSSLEIDLSTNAIKDSLGI</sequence>
<dbReference type="AlphaFoldDB" id="A0A1H3W0Y5"/>
<keyword evidence="3" id="KW-1185">Reference proteome</keyword>
<reference evidence="2 3" key="1">
    <citation type="submission" date="2016-10" db="EMBL/GenBank/DDBJ databases">
        <authorList>
            <person name="de Groot N.N."/>
        </authorList>
    </citation>
    <scope>NUCLEOTIDE SEQUENCE [LARGE SCALE GENOMIC DNA]</scope>
    <source>
        <strain evidence="2 3">DSM 19033</strain>
    </source>
</reference>
<dbReference type="Pfam" id="PF05239">
    <property type="entry name" value="PRC"/>
    <property type="match status" value="2"/>
</dbReference>
<dbReference type="GO" id="GO:0019684">
    <property type="term" value="P:photosynthesis, light reaction"/>
    <property type="evidence" value="ECO:0007669"/>
    <property type="project" value="InterPro"/>
</dbReference>
<organism evidence="2 3">
    <name type="scientific">Pedobacter hartonius</name>
    <dbReference type="NCBI Taxonomy" id="425514"/>
    <lineage>
        <taxon>Bacteria</taxon>
        <taxon>Pseudomonadati</taxon>
        <taxon>Bacteroidota</taxon>
        <taxon>Sphingobacteriia</taxon>
        <taxon>Sphingobacteriales</taxon>
        <taxon>Sphingobacteriaceae</taxon>
        <taxon>Pedobacter</taxon>
    </lineage>
</organism>
<accession>A0A1H3W0Y5</accession>
<dbReference type="OrthoDB" id="9793882at2"/>
<evidence type="ECO:0000313" key="2">
    <source>
        <dbReference type="EMBL" id="SDZ80767.1"/>
    </source>
</evidence>
<dbReference type="Proteomes" id="UP000198850">
    <property type="component" value="Unassembled WGS sequence"/>
</dbReference>
<dbReference type="STRING" id="425514.SAMN05443550_10151"/>
<dbReference type="RefSeq" id="WP_090554102.1">
    <property type="nucleotide sequence ID" value="NZ_FNRA01000001.1"/>
</dbReference>
<gene>
    <name evidence="2" type="ORF">SAMN05443550_10151</name>
</gene>
<dbReference type="EMBL" id="FNRA01000001">
    <property type="protein sequence ID" value="SDZ80767.1"/>
    <property type="molecule type" value="Genomic_DNA"/>
</dbReference>
<evidence type="ECO:0000313" key="3">
    <source>
        <dbReference type="Proteomes" id="UP000198850"/>
    </source>
</evidence>
<feature type="domain" description="PRC-barrel" evidence="1">
    <location>
        <begin position="4"/>
        <end position="59"/>
    </location>
</feature>
<proteinExistence type="predicted"/>
<dbReference type="InterPro" id="IPR011033">
    <property type="entry name" value="PRC_barrel-like_sf"/>
</dbReference>
<name>A0A1H3W0Y5_9SPHI</name>